<dbReference type="HOGENOM" id="CLU_039720_0_0_10"/>
<reference evidence="3 4" key="1">
    <citation type="journal article" date="2014" name="Proc. Natl. Acad. Sci. U.S.A.">
        <title>Functional characterization of flavobacteria rhodopsins reveals a unique class of light-driven chloride pump in bacteria.</title>
        <authorList>
            <person name="Yoshizawa S."/>
            <person name="Kumagai Y."/>
            <person name="Kim H."/>
            <person name="Ogura Y."/>
            <person name="Hayashi T."/>
            <person name="Iwasaki W."/>
            <person name="DeLong E.F."/>
            <person name="Kogure K."/>
        </authorList>
    </citation>
    <scope>NUCLEOTIDE SEQUENCE [LARGE SCALE GENOMIC DNA]</scope>
    <source>
        <strain evidence="3 4">S1-08</strain>
    </source>
</reference>
<proteinExistence type="predicted"/>
<dbReference type="Gene3D" id="3.10.310.30">
    <property type="match status" value="1"/>
</dbReference>
<feature type="domain" description="DDH" evidence="1">
    <location>
        <begin position="21"/>
        <end position="172"/>
    </location>
</feature>
<sequence length="344" mass="38398">MSPMQKEQYESLKAVLSSPKNIVIVPHKSPDGDAVGSITALYGYLTKTGHSATMISPNDFPTFLKWMEHSDQILNYEMTRDQSDDLIADADLIFILDHNAFHRAGDLETPLSKAKATFIMIDHHQQPDDFANYMYSDTGMSSTCEMVYHFLENLDAVNTIDAAMASSLYTGILTDTGSFKYRSTTSTTLRVAANLVDLGADSEHINRRIYDVNTPTRMKLLGVALNNMVILENYRTAFITLTQKELDDNNFQKGDTEGFVNYALSLDGIVFAQIFIEKADESIIKTSLRSKGDFDVNQLAREHWNGGGHKNAAGGRSEASMQETVDKLISILPHYEADLQRTKI</sequence>
<dbReference type="SUPFAM" id="SSF64182">
    <property type="entry name" value="DHH phosphoesterases"/>
    <property type="match status" value="1"/>
</dbReference>
<organism evidence="3 4">
    <name type="scientific">Nonlabens marinus S1-08</name>
    <dbReference type="NCBI Taxonomy" id="1454201"/>
    <lineage>
        <taxon>Bacteria</taxon>
        <taxon>Pseudomonadati</taxon>
        <taxon>Bacteroidota</taxon>
        <taxon>Flavobacteriia</taxon>
        <taxon>Flavobacteriales</taxon>
        <taxon>Flavobacteriaceae</taxon>
        <taxon>Nonlabens</taxon>
    </lineage>
</organism>
<dbReference type="Pfam" id="PF02272">
    <property type="entry name" value="DHHA1"/>
    <property type="match status" value="1"/>
</dbReference>
<evidence type="ECO:0000313" key="4">
    <source>
        <dbReference type="Proteomes" id="UP000031760"/>
    </source>
</evidence>
<name>W8VXP1_9FLAO</name>
<accession>W8VXP1</accession>
<dbReference type="Gene3D" id="3.90.1640.10">
    <property type="entry name" value="inorganic pyrophosphatase (n-terminal core)"/>
    <property type="match status" value="1"/>
</dbReference>
<evidence type="ECO:0000259" key="1">
    <source>
        <dbReference type="Pfam" id="PF01368"/>
    </source>
</evidence>
<protein>
    <submittedName>
        <fullName evidence="3">3'-to-5' oligoribonuclease A, Bacillus type</fullName>
    </submittedName>
</protein>
<dbReference type="Pfam" id="PF01368">
    <property type="entry name" value="DHH"/>
    <property type="match status" value="1"/>
</dbReference>
<evidence type="ECO:0000313" key="3">
    <source>
        <dbReference type="EMBL" id="BAO56267.1"/>
    </source>
</evidence>
<dbReference type="EMBL" id="AP014548">
    <property type="protein sequence ID" value="BAO56267.1"/>
    <property type="molecule type" value="Genomic_DNA"/>
</dbReference>
<dbReference type="InterPro" id="IPR038763">
    <property type="entry name" value="DHH_sf"/>
</dbReference>
<dbReference type="Proteomes" id="UP000031760">
    <property type="component" value="Chromosome"/>
</dbReference>
<dbReference type="KEGG" id="nmf:NMS_2258"/>
<dbReference type="GO" id="GO:0003676">
    <property type="term" value="F:nucleic acid binding"/>
    <property type="evidence" value="ECO:0007669"/>
    <property type="project" value="InterPro"/>
</dbReference>
<gene>
    <name evidence="3" type="ORF">NMS_2258</name>
</gene>
<dbReference type="AlphaFoldDB" id="W8VXP1"/>
<dbReference type="STRING" id="1454201.NMS_2258"/>
<dbReference type="PANTHER" id="PTHR47618:SF1">
    <property type="entry name" value="BIFUNCTIONAL OLIGORIBONUCLEASE AND PAP PHOSPHATASE NRNA"/>
    <property type="match status" value="1"/>
</dbReference>
<dbReference type="InterPro" id="IPR051319">
    <property type="entry name" value="Oligoribo/pAp-PDE_c-di-AMP_PDE"/>
</dbReference>
<dbReference type="InterPro" id="IPR001667">
    <property type="entry name" value="DDH_dom"/>
</dbReference>
<dbReference type="InterPro" id="IPR003156">
    <property type="entry name" value="DHHA1_dom"/>
</dbReference>
<feature type="domain" description="DHHA1" evidence="2">
    <location>
        <begin position="248"/>
        <end position="329"/>
    </location>
</feature>
<keyword evidence="4" id="KW-1185">Reference proteome</keyword>
<evidence type="ECO:0000259" key="2">
    <source>
        <dbReference type="Pfam" id="PF02272"/>
    </source>
</evidence>
<dbReference type="PANTHER" id="PTHR47618">
    <property type="entry name" value="BIFUNCTIONAL OLIGORIBONUCLEASE AND PAP PHOSPHATASE NRNA"/>
    <property type="match status" value="1"/>
</dbReference>